<evidence type="ECO:0000259" key="1">
    <source>
        <dbReference type="Pfam" id="PF04480"/>
    </source>
</evidence>
<dbReference type="Gene3D" id="3.40.960.10">
    <property type="entry name" value="VSR Endonuclease"/>
    <property type="match status" value="1"/>
</dbReference>
<evidence type="ECO:0000313" key="3">
    <source>
        <dbReference type="Proteomes" id="UP000067689"/>
    </source>
</evidence>
<dbReference type="Proteomes" id="UP000067689">
    <property type="component" value="Chromosome"/>
</dbReference>
<dbReference type="PATRIC" id="fig|2041.4.peg.667"/>
<keyword evidence="3" id="KW-1185">Reference proteome</keyword>
<sequence length="314" mass="35656">MDLPRDRPFTLREAQARGVSRDVLRGSRFRRLHRGVYVRSDVLLTWRVRIVAALLVLPADCVVSHLTALRVWGYDTGGDDVELSTRTALRSRLPGVVLHRRLHAIPSTTVAGIPVTRPERTFVDCGTRLGLVTLVQVAEHLLRATSCTREGLESFCHAQHLHGVTRTRRAMTMVREGSESPMETLLRLMLVFARLPEPQVNIDVLDERGRFVARVDLLYPRWKVVVEYDGRHHETDRAQWARDRRRREALEALGYRIIVVAAADLAEPRQVPWRVHAALVARGYTGPRPVTSVQWLRWFTRPAVLDTSGGRSAA</sequence>
<dbReference type="KEGG" id="aer:AERYTH_03180"/>
<organism evidence="2 3">
    <name type="scientific">Aeromicrobium erythreum</name>
    <dbReference type="NCBI Taxonomy" id="2041"/>
    <lineage>
        <taxon>Bacteria</taxon>
        <taxon>Bacillati</taxon>
        <taxon>Actinomycetota</taxon>
        <taxon>Actinomycetes</taxon>
        <taxon>Propionibacteriales</taxon>
        <taxon>Nocardioidaceae</taxon>
        <taxon>Aeromicrobium</taxon>
    </lineage>
</organism>
<dbReference type="STRING" id="2041.AERYTH_03180"/>
<feature type="domain" description="DUF559" evidence="1">
    <location>
        <begin position="215"/>
        <end position="260"/>
    </location>
</feature>
<dbReference type="EMBL" id="CP011502">
    <property type="protein sequence ID" value="ALX03775.1"/>
    <property type="molecule type" value="Genomic_DNA"/>
</dbReference>
<gene>
    <name evidence="2" type="ORF">AERYTH_03180</name>
</gene>
<name>A0A0U4BY18_9ACTN</name>
<dbReference type="InterPro" id="IPR011335">
    <property type="entry name" value="Restrct_endonuc-II-like"/>
</dbReference>
<reference evidence="2 3" key="1">
    <citation type="journal article" date="1991" name="Int. J. Syst. Bacteriol.">
        <title>Description of the erythromycin-producing bacterium Arthrobacter sp. strain NRRL B-3381 as Aeromicrobium erythreum gen. nov., sp. nov.</title>
        <authorList>
            <person name="Miller E.S."/>
            <person name="Woese C.R."/>
            <person name="Brenner S."/>
        </authorList>
    </citation>
    <scope>NUCLEOTIDE SEQUENCE [LARGE SCALE GENOMIC DNA]</scope>
    <source>
        <strain evidence="2 3">AR18</strain>
    </source>
</reference>
<protein>
    <recommendedName>
        <fullName evidence="1">DUF559 domain-containing protein</fullName>
    </recommendedName>
</protein>
<dbReference type="OrthoDB" id="3173471at2"/>
<dbReference type="Pfam" id="PF04480">
    <property type="entry name" value="DUF559"/>
    <property type="match status" value="1"/>
</dbReference>
<proteinExistence type="predicted"/>
<evidence type="ECO:0000313" key="2">
    <source>
        <dbReference type="EMBL" id="ALX03775.1"/>
    </source>
</evidence>
<dbReference type="SUPFAM" id="SSF52980">
    <property type="entry name" value="Restriction endonuclease-like"/>
    <property type="match status" value="1"/>
</dbReference>
<accession>A0A0U4BY18</accession>
<dbReference type="RefSeq" id="WP_067854562.1">
    <property type="nucleotide sequence ID" value="NZ_CP011502.1"/>
</dbReference>
<dbReference type="InterPro" id="IPR007569">
    <property type="entry name" value="DUF559"/>
</dbReference>
<dbReference type="AlphaFoldDB" id="A0A0U4BY18"/>